<accession>A0ABY0HFA6</accession>
<dbReference type="InterPro" id="IPR039367">
    <property type="entry name" value="Och1-like"/>
</dbReference>
<gene>
    <name evidence="2" type="ORF">DL762_001790</name>
</gene>
<dbReference type="Proteomes" id="UP000294003">
    <property type="component" value="Unassembled WGS sequence"/>
</dbReference>
<keyword evidence="3" id="KW-1185">Reference proteome</keyword>
<organism evidence="2 3">
    <name type="scientific">Monosporascus cannonballus</name>
    <dbReference type="NCBI Taxonomy" id="155416"/>
    <lineage>
        <taxon>Eukaryota</taxon>
        <taxon>Fungi</taxon>
        <taxon>Dikarya</taxon>
        <taxon>Ascomycota</taxon>
        <taxon>Pezizomycotina</taxon>
        <taxon>Sordariomycetes</taxon>
        <taxon>Xylariomycetidae</taxon>
        <taxon>Xylariales</taxon>
        <taxon>Xylariales incertae sedis</taxon>
        <taxon>Monosporascus</taxon>
    </lineage>
</organism>
<dbReference type="EMBL" id="QJNS01000031">
    <property type="protein sequence ID" value="RYO92132.1"/>
    <property type="molecule type" value="Genomic_DNA"/>
</dbReference>
<evidence type="ECO:0000313" key="2">
    <source>
        <dbReference type="EMBL" id="RYO92132.1"/>
    </source>
</evidence>
<reference evidence="2 3" key="1">
    <citation type="submission" date="2018-06" db="EMBL/GenBank/DDBJ databases">
        <title>Complete Genomes of Monosporascus.</title>
        <authorList>
            <person name="Robinson A.J."/>
            <person name="Natvig D.O."/>
        </authorList>
    </citation>
    <scope>NUCLEOTIDE SEQUENCE [LARGE SCALE GENOMIC DNA]</scope>
    <source>
        <strain evidence="2 3">CBS 609.92</strain>
    </source>
</reference>
<dbReference type="Pfam" id="PF04488">
    <property type="entry name" value="Gly_transf_sug"/>
    <property type="match status" value="1"/>
</dbReference>
<dbReference type="InterPro" id="IPR007577">
    <property type="entry name" value="GlycoTrfase_DXD_sugar-bd_CS"/>
</dbReference>
<protein>
    <recommendedName>
        <fullName evidence="4">Initiation-specific alpha-1,6-mannosyltransferase</fullName>
    </recommendedName>
</protein>
<proteinExistence type="inferred from homology"/>
<evidence type="ECO:0008006" key="4">
    <source>
        <dbReference type="Google" id="ProtNLM"/>
    </source>
</evidence>
<dbReference type="PANTHER" id="PTHR31834:SF8">
    <property type="entry name" value="TRANSFERASE, PUTATIVE (AFU_ORTHOLOGUE AFUA_6G14040)-RELATED"/>
    <property type="match status" value="1"/>
</dbReference>
<dbReference type="PANTHER" id="PTHR31834">
    <property type="entry name" value="INITIATION-SPECIFIC ALPHA-1,6-MANNOSYLTRANSFERASE"/>
    <property type="match status" value="1"/>
</dbReference>
<name>A0ABY0HFA6_9PEZI</name>
<comment type="similarity">
    <text evidence="1">Belongs to the glycosyltransferase 32 family.</text>
</comment>
<evidence type="ECO:0000256" key="1">
    <source>
        <dbReference type="ARBA" id="ARBA00009003"/>
    </source>
</evidence>
<dbReference type="SUPFAM" id="SSF53448">
    <property type="entry name" value="Nucleotide-diphospho-sugar transferases"/>
    <property type="match status" value="1"/>
</dbReference>
<comment type="caution">
    <text evidence="2">The sequence shown here is derived from an EMBL/GenBank/DDBJ whole genome shotgun (WGS) entry which is preliminary data.</text>
</comment>
<sequence length="275" mass="31602">MFGSPPPKSQDFLKDFPKKIWQSWKDDSEDPTERTVGFPHRWRVTNPQHRYERITDDNGNTYVQSTFPSSVSDIFCNLTDPILRADFLRYLVLVEEGGVWADIDVLPHRPISEWIPQSYTSSVNLVVGIENDHHKRPIWPGLPYSVQLAQYTILSKPRHPAFIKLIDRVGAGLQDLLRSKQIEGKEKITFEDVMSTTGPFVFTQVMMEYFAEVTGMKHTGDELDNLQEPRLIGDVLVLPKVSFGWLPHEHTHDKEDKSILVEHLFIGSWRGSHPG</sequence>
<evidence type="ECO:0000313" key="3">
    <source>
        <dbReference type="Proteomes" id="UP000294003"/>
    </source>
</evidence>
<dbReference type="InterPro" id="IPR029044">
    <property type="entry name" value="Nucleotide-diphossugar_trans"/>
</dbReference>
<dbReference type="Gene3D" id="3.90.550.20">
    <property type="match status" value="1"/>
</dbReference>